<gene>
    <name evidence="3" type="ORF">BGZ97_013107</name>
</gene>
<dbReference type="InterPro" id="IPR000718">
    <property type="entry name" value="Peptidase_M13"/>
</dbReference>
<dbReference type="Gene3D" id="3.40.390.10">
    <property type="entry name" value="Collagenase (Catalytic Domain)"/>
    <property type="match status" value="1"/>
</dbReference>
<organism evidence="3 4">
    <name type="scientific">Linnemannia gamsii</name>
    <dbReference type="NCBI Taxonomy" id="64522"/>
    <lineage>
        <taxon>Eukaryota</taxon>
        <taxon>Fungi</taxon>
        <taxon>Fungi incertae sedis</taxon>
        <taxon>Mucoromycota</taxon>
        <taxon>Mortierellomycotina</taxon>
        <taxon>Mortierellomycetes</taxon>
        <taxon>Mortierellales</taxon>
        <taxon>Mortierellaceae</taxon>
        <taxon>Linnemannia</taxon>
    </lineage>
</organism>
<dbReference type="PROSITE" id="PS51885">
    <property type="entry name" value="NEPRILYSIN"/>
    <property type="match status" value="1"/>
</dbReference>
<keyword evidence="4" id="KW-1185">Reference proteome</keyword>
<reference evidence="3" key="1">
    <citation type="journal article" date="2020" name="Fungal Divers.">
        <title>Resolving the Mortierellaceae phylogeny through synthesis of multi-gene phylogenetics and phylogenomics.</title>
        <authorList>
            <person name="Vandepol N."/>
            <person name="Liber J."/>
            <person name="Desiro A."/>
            <person name="Na H."/>
            <person name="Kennedy M."/>
            <person name="Barry K."/>
            <person name="Grigoriev I.V."/>
            <person name="Miller A.N."/>
            <person name="O'Donnell K."/>
            <person name="Stajich J.E."/>
            <person name="Bonito G."/>
        </authorList>
    </citation>
    <scope>NUCLEOTIDE SEQUENCE</scope>
    <source>
        <strain evidence="3">NVP60</strain>
    </source>
</reference>
<dbReference type="InterPro" id="IPR024079">
    <property type="entry name" value="MetalloPept_cat_dom_sf"/>
</dbReference>
<dbReference type="EMBL" id="JAAAIN010000940">
    <property type="protein sequence ID" value="KAG0309345.1"/>
    <property type="molecule type" value="Genomic_DNA"/>
</dbReference>
<dbReference type="Proteomes" id="UP000823405">
    <property type="component" value="Unassembled WGS sequence"/>
</dbReference>
<feature type="non-terminal residue" evidence="3">
    <location>
        <position position="1"/>
    </location>
</feature>
<feature type="domain" description="Peptidase M13 C-terminal" evidence="2">
    <location>
        <begin position="1"/>
        <end position="152"/>
    </location>
</feature>
<dbReference type="PANTHER" id="PTHR11733:SF167">
    <property type="entry name" value="FI17812P1-RELATED"/>
    <property type="match status" value="1"/>
</dbReference>
<dbReference type="OrthoDB" id="6475849at2759"/>
<evidence type="ECO:0000313" key="3">
    <source>
        <dbReference type="EMBL" id="KAG0309345.1"/>
    </source>
</evidence>
<dbReference type="GO" id="GO:0004222">
    <property type="term" value="F:metalloendopeptidase activity"/>
    <property type="evidence" value="ECO:0007669"/>
    <property type="project" value="InterPro"/>
</dbReference>
<name>A0A9P6UKS1_9FUNG</name>
<dbReference type="SUPFAM" id="SSF55486">
    <property type="entry name" value="Metalloproteases ('zincins'), catalytic domain"/>
    <property type="match status" value="1"/>
</dbReference>
<dbReference type="PANTHER" id="PTHR11733">
    <property type="entry name" value="ZINC METALLOPROTEASE FAMILY M13 NEPRILYSIN-RELATED"/>
    <property type="match status" value="1"/>
</dbReference>
<dbReference type="InterPro" id="IPR018497">
    <property type="entry name" value="Peptidase_M13_C"/>
</dbReference>
<dbReference type="GO" id="GO:0005886">
    <property type="term" value="C:plasma membrane"/>
    <property type="evidence" value="ECO:0007669"/>
    <property type="project" value="TreeGrafter"/>
</dbReference>
<evidence type="ECO:0000259" key="2">
    <source>
        <dbReference type="Pfam" id="PF01431"/>
    </source>
</evidence>
<proteinExistence type="inferred from homology"/>
<protein>
    <recommendedName>
        <fullName evidence="2">Peptidase M13 C-terminal domain-containing protein</fullName>
    </recommendedName>
</protein>
<comment type="similarity">
    <text evidence="1">Belongs to the peptidase M13 family.</text>
</comment>
<dbReference type="Pfam" id="PF01431">
    <property type="entry name" value="Peptidase_M13"/>
    <property type="match status" value="1"/>
</dbReference>
<dbReference type="AlphaFoldDB" id="A0A9P6UKS1"/>
<evidence type="ECO:0000313" key="4">
    <source>
        <dbReference type="Proteomes" id="UP000823405"/>
    </source>
</evidence>
<comment type="caution">
    <text evidence="3">The sequence shown here is derived from an EMBL/GenBank/DDBJ whole genome shotgun (WGS) entry which is preliminary data.</text>
</comment>
<sequence length="153" mass="17632">WWTPHTEEAFTEKSQCFIEQYGNYTIQGPDGQEHNINGQKTLGENIADNGGVKYAFRAWQKRFQADTRGREHKNFKLPGLEKYTPEQMFFLSVGHAWCSKSTPESLVSQIDDDEHANNKFRILGPLQNSPEFSQAFNCAPKTKMNPEKKCSLW</sequence>
<accession>A0A9P6UKS1</accession>
<dbReference type="GO" id="GO:0016485">
    <property type="term" value="P:protein processing"/>
    <property type="evidence" value="ECO:0007669"/>
    <property type="project" value="TreeGrafter"/>
</dbReference>
<evidence type="ECO:0000256" key="1">
    <source>
        <dbReference type="ARBA" id="ARBA00007357"/>
    </source>
</evidence>